<dbReference type="Pfam" id="PF00107">
    <property type="entry name" value="ADH_zinc_N"/>
    <property type="match status" value="1"/>
</dbReference>
<dbReference type="Gene3D" id="3.40.50.720">
    <property type="entry name" value="NAD(P)-binding Rossmann-like Domain"/>
    <property type="match status" value="1"/>
</dbReference>
<dbReference type="CDD" id="cd08276">
    <property type="entry name" value="MDR7"/>
    <property type="match status" value="1"/>
</dbReference>
<feature type="domain" description="Enoyl reductase (ER)" evidence="1">
    <location>
        <begin position="14"/>
        <end position="339"/>
    </location>
</feature>
<dbReference type="SUPFAM" id="SSF51735">
    <property type="entry name" value="NAD(P)-binding Rossmann-fold domains"/>
    <property type="match status" value="1"/>
</dbReference>
<dbReference type="RefSeq" id="WP_200826642.1">
    <property type="nucleotide sequence ID" value="NZ_FNVQ01000001.1"/>
</dbReference>
<dbReference type="SUPFAM" id="SSF50129">
    <property type="entry name" value="GroES-like"/>
    <property type="match status" value="1"/>
</dbReference>
<dbReference type="Proteomes" id="UP000236745">
    <property type="component" value="Unassembled WGS sequence"/>
</dbReference>
<dbReference type="PANTHER" id="PTHR45033">
    <property type="match status" value="1"/>
</dbReference>
<sequence length="341" mass="37127">MRGMMQSWRSSENTHIDGLKLTEEVRPSPQRGEVLIRVRAVSLNFRDVAMLSGRYPQPYRPGLIPCSDGAGEVVEVGEGVDEFQPGDRVMGLFHLRWFEGPIPLDIGQSAYGSQIDGWLCEYKVISRESIVPIPNYLSFEQASTLPCAATTAWNALNGPVPTMIGDTVLVQGSGGVSLFALQLAKAMGAKVIATTSQTDKEGRLKALGADEVINYRQEPEWGVKAKQLTGGLGVDRVIEVGGANTFNQSLKAIKLGGKIDSIGFLSGQSDQGIDFYQLFATRAELRMIQVGNRALVKALCQAMAAREIEPVIDRVFAFEDARAAFHHLDSGNHFGKTVIRC</sequence>
<dbReference type="InterPro" id="IPR013149">
    <property type="entry name" value="ADH-like_C"/>
</dbReference>
<dbReference type="InterPro" id="IPR020843">
    <property type="entry name" value="ER"/>
</dbReference>
<organism evidence="2 3">
    <name type="scientific">Marinobacterium lutimaris</name>
    <dbReference type="NCBI Taxonomy" id="568106"/>
    <lineage>
        <taxon>Bacteria</taxon>
        <taxon>Pseudomonadati</taxon>
        <taxon>Pseudomonadota</taxon>
        <taxon>Gammaproteobacteria</taxon>
        <taxon>Oceanospirillales</taxon>
        <taxon>Oceanospirillaceae</taxon>
        <taxon>Marinobacterium</taxon>
    </lineage>
</organism>
<evidence type="ECO:0000313" key="2">
    <source>
        <dbReference type="EMBL" id="SEF72617.1"/>
    </source>
</evidence>
<dbReference type="InterPro" id="IPR011032">
    <property type="entry name" value="GroES-like_sf"/>
</dbReference>
<reference evidence="2 3" key="1">
    <citation type="submission" date="2016-10" db="EMBL/GenBank/DDBJ databases">
        <authorList>
            <person name="de Groot N.N."/>
        </authorList>
    </citation>
    <scope>NUCLEOTIDE SEQUENCE [LARGE SCALE GENOMIC DNA]</scope>
    <source>
        <strain evidence="2 3">DSM 22012</strain>
    </source>
</reference>
<dbReference type="EMBL" id="FNVQ01000001">
    <property type="protein sequence ID" value="SEF72617.1"/>
    <property type="molecule type" value="Genomic_DNA"/>
</dbReference>
<protein>
    <submittedName>
        <fullName evidence="2">NADPH:quinone reductase</fullName>
    </submittedName>
</protein>
<dbReference type="InterPro" id="IPR013154">
    <property type="entry name" value="ADH-like_N"/>
</dbReference>
<evidence type="ECO:0000259" key="1">
    <source>
        <dbReference type="SMART" id="SM00829"/>
    </source>
</evidence>
<dbReference type="PANTHER" id="PTHR45033:SF2">
    <property type="entry name" value="ZINC-TYPE ALCOHOL DEHYDROGENASE-LIKE PROTEIN C1773.06C"/>
    <property type="match status" value="1"/>
</dbReference>
<dbReference type="InterPro" id="IPR036291">
    <property type="entry name" value="NAD(P)-bd_dom_sf"/>
</dbReference>
<dbReference type="Gene3D" id="3.90.180.10">
    <property type="entry name" value="Medium-chain alcohol dehydrogenases, catalytic domain"/>
    <property type="match status" value="1"/>
</dbReference>
<keyword evidence="3" id="KW-1185">Reference proteome</keyword>
<accession>A0A1H5UEA6</accession>
<evidence type="ECO:0000313" key="3">
    <source>
        <dbReference type="Proteomes" id="UP000236745"/>
    </source>
</evidence>
<dbReference type="Pfam" id="PF08240">
    <property type="entry name" value="ADH_N"/>
    <property type="match status" value="1"/>
</dbReference>
<gene>
    <name evidence="2" type="ORF">SAMN05444390_101335</name>
</gene>
<proteinExistence type="predicted"/>
<dbReference type="AlphaFoldDB" id="A0A1H5UEA6"/>
<dbReference type="SMART" id="SM00829">
    <property type="entry name" value="PKS_ER"/>
    <property type="match status" value="1"/>
</dbReference>
<dbReference type="GO" id="GO:0016491">
    <property type="term" value="F:oxidoreductase activity"/>
    <property type="evidence" value="ECO:0007669"/>
    <property type="project" value="InterPro"/>
</dbReference>
<name>A0A1H5UEA6_9GAMM</name>
<dbReference type="InterPro" id="IPR052711">
    <property type="entry name" value="Zinc_ADH-like"/>
</dbReference>